<proteinExistence type="predicted"/>
<dbReference type="Gene3D" id="3.10.20.90">
    <property type="entry name" value="Phosphatidylinositol 3-kinase Catalytic Subunit, Chain A, domain 1"/>
    <property type="match status" value="1"/>
</dbReference>
<evidence type="ECO:0000313" key="3">
    <source>
        <dbReference type="EMBL" id="KGN56154.1"/>
    </source>
</evidence>
<dbReference type="InterPro" id="IPR019956">
    <property type="entry name" value="Ubiquitin_dom"/>
</dbReference>
<dbReference type="GO" id="GO:0031386">
    <property type="term" value="F:protein tag activity"/>
    <property type="evidence" value="ECO:0000318"/>
    <property type="project" value="GO_Central"/>
</dbReference>
<dbReference type="OMA" id="GGRGCYP"/>
<dbReference type="EMBL" id="CM002924">
    <property type="protein sequence ID" value="KGN56154.1"/>
    <property type="molecule type" value="Genomic_DNA"/>
</dbReference>
<dbReference type="GO" id="GO:0019941">
    <property type="term" value="P:modification-dependent protein catabolic process"/>
    <property type="evidence" value="ECO:0000318"/>
    <property type="project" value="GO_Central"/>
</dbReference>
<evidence type="ECO:0000313" key="4">
    <source>
        <dbReference type="Proteomes" id="UP000029981"/>
    </source>
</evidence>
<dbReference type="PROSITE" id="PS50053">
    <property type="entry name" value="UBIQUITIN_2"/>
    <property type="match status" value="1"/>
</dbReference>
<dbReference type="GO" id="GO:0003729">
    <property type="term" value="F:mRNA binding"/>
    <property type="evidence" value="ECO:0007669"/>
    <property type="project" value="UniProtKB-ARBA"/>
</dbReference>
<sequence length="75" mass="8615">MFVRTFAGETFNLEIEPTATIVDVKDQIEDLNGVASYSQRLIFGRKTVEDDKTLEHYQIKNDSTLYLIFRAHGGF</sequence>
<dbReference type="InterPro" id="IPR000626">
    <property type="entry name" value="Ubiquitin-like_dom"/>
</dbReference>
<dbReference type="InterPro" id="IPR050158">
    <property type="entry name" value="Ubiquitin_ubiquitin-like"/>
</dbReference>
<keyword evidence="4" id="KW-1185">Reference proteome</keyword>
<dbReference type="GO" id="GO:0005737">
    <property type="term" value="C:cytoplasm"/>
    <property type="evidence" value="ECO:0000318"/>
    <property type="project" value="GO_Central"/>
</dbReference>
<dbReference type="GO" id="GO:0005634">
    <property type="term" value="C:nucleus"/>
    <property type="evidence" value="ECO:0000318"/>
    <property type="project" value="GO_Central"/>
</dbReference>
<organism evidence="3 4">
    <name type="scientific">Cucumis sativus</name>
    <name type="common">Cucumber</name>
    <dbReference type="NCBI Taxonomy" id="3659"/>
    <lineage>
        <taxon>Eukaryota</taxon>
        <taxon>Viridiplantae</taxon>
        <taxon>Streptophyta</taxon>
        <taxon>Embryophyta</taxon>
        <taxon>Tracheophyta</taxon>
        <taxon>Spermatophyta</taxon>
        <taxon>Magnoliopsida</taxon>
        <taxon>eudicotyledons</taxon>
        <taxon>Gunneridae</taxon>
        <taxon>Pentapetalae</taxon>
        <taxon>rosids</taxon>
        <taxon>fabids</taxon>
        <taxon>Cucurbitales</taxon>
        <taxon>Cucurbitaceae</taxon>
        <taxon>Benincaseae</taxon>
        <taxon>Cucumis</taxon>
    </lineage>
</organism>
<dbReference type="PRINTS" id="PR00348">
    <property type="entry name" value="UBIQUITIN"/>
</dbReference>
<dbReference type="STRING" id="3659.A0A0A0L550"/>
<keyword evidence="1" id="KW-1017">Isopeptide bond</keyword>
<dbReference type="Gramene" id="KGN56154">
    <property type="protein sequence ID" value="KGN56154"/>
    <property type="gene ID" value="Csa_3G079330"/>
</dbReference>
<dbReference type="SMART" id="SM00213">
    <property type="entry name" value="UBQ"/>
    <property type="match status" value="1"/>
</dbReference>
<dbReference type="Pfam" id="PF00240">
    <property type="entry name" value="ubiquitin"/>
    <property type="match status" value="1"/>
</dbReference>
<accession>A0A0A0L550</accession>
<protein>
    <recommendedName>
        <fullName evidence="2">Ubiquitin-like domain-containing protein</fullName>
    </recommendedName>
</protein>
<feature type="domain" description="Ubiquitin-like" evidence="2">
    <location>
        <begin position="1"/>
        <end position="74"/>
    </location>
</feature>
<reference evidence="3 4" key="1">
    <citation type="journal article" date="2009" name="Nat. Genet.">
        <title>The genome of the cucumber, Cucumis sativus L.</title>
        <authorList>
            <person name="Huang S."/>
            <person name="Li R."/>
            <person name="Zhang Z."/>
            <person name="Li L."/>
            <person name="Gu X."/>
            <person name="Fan W."/>
            <person name="Lucas W.J."/>
            <person name="Wang X."/>
            <person name="Xie B."/>
            <person name="Ni P."/>
            <person name="Ren Y."/>
            <person name="Zhu H."/>
            <person name="Li J."/>
            <person name="Lin K."/>
            <person name="Jin W."/>
            <person name="Fei Z."/>
            <person name="Li G."/>
            <person name="Staub J."/>
            <person name="Kilian A."/>
            <person name="van der Vossen E.A."/>
            <person name="Wu Y."/>
            <person name="Guo J."/>
            <person name="He J."/>
            <person name="Jia Z."/>
            <person name="Ren Y."/>
            <person name="Tian G."/>
            <person name="Lu Y."/>
            <person name="Ruan J."/>
            <person name="Qian W."/>
            <person name="Wang M."/>
            <person name="Huang Q."/>
            <person name="Li B."/>
            <person name="Xuan Z."/>
            <person name="Cao J."/>
            <person name="Asan"/>
            <person name="Wu Z."/>
            <person name="Zhang J."/>
            <person name="Cai Q."/>
            <person name="Bai Y."/>
            <person name="Zhao B."/>
            <person name="Han Y."/>
            <person name="Li Y."/>
            <person name="Li X."/>
            <person name="Wang S."/>
            <person name="Shi Q."/>
            <person name="Liu S."/>
            <person name="Cho W.K."/>
            <person name="Kim J.Y."/>
            <person name="Xu Y."/>
            <person name="Heller-Uszynska K."/>
            <person name="Miao H."/>
            <person name="Cheng Z."/>
            <person name="Zhang S."/>
            <person name="Wu J."/>
            <person name="Yang Y."/>
            <person name="Kang H."/>
            <person name="Li M."/>
            <person name="Liang H."/>
            <person name="Ren X."/>
            <person name="Shi Z."/>
            <person name="Wen M."/>
            <person name="Jian M."/>
            <person name="Yang H."/>
            <person name="Zhang G."/>
            <person name="Yang Z."/>
            <person name="Chen R."/>
            <person name="Liu S."/>
            <person name="Li J."/>
            <person name="Ma L."/>
            <person name="Liu H."/>
            <person name="Zhou Y."/>
            <person name="Zhao J."/>
            <person name="Fang X."/>
            <person name="Li G."/>
            <person name="Fang L."/>
            <person name="Li Y."/>
            <person name="Liu D."/>
            <person name="Zheng H."/>
            <person name="Zhang Y."/>
            <person name="Qin N."/>
            <person name="Li Z."/>
            <person name="Yang G."/>
            <person name="Yang S."/>
            <person name="Bolund L."/>
            <person name="Kristiansen K."/>
            <person name="Zheng H."/>
            <person name="Li S."/>
            <person name="Zhang X."/>
            <person name="Yang H."/>
            <person name="Wang J."/>
            <person name="Sun R."/>
            <person name="Zhang B."/>
            <person name="Jiang S."/>
            <person name="Wang J."/>
            <person name="Du Y."/>
            <person name="Li S."/>
        </authorList>
    </citation>
    <scope>NUCLEOTIDE SEQUENCE [LARGE SCALE GENOMIC DNA]</scope>
    <source>
        <strain evidence="4">cv. 9930</strain>
    </source>
</reference>
<evidence type="ECO:0000256" key="1">
    <source>
        <dbReference type="ARBA" id="ARBA00022499"/>
    </source>
</evidence>
<dbReference type="FunFam" id="3.10.20.90:FF:000205">
    <property type="entry name" value="2'-5'-oligoadenylate synthase-like protein 2"/>
    <property type="match status" value="1"/>
</dbReference>
<dbReference type="AlphaFoldDB" id="A0A0A0L550"/>
<dbReference type="GO" id="GO:0031625">
    <property type="term" value="F:ubiquitin protein ligase binding"/>
    <property type="evidence" value="ECO:0000318"/>
    <property type="project" value="GO_Central"/>
</dbReference>
<evidence type="ECO:0000259" key="2">
    <source>
        <dbReference type="PROSITE" id="PS50053"/>
    </source>
</evidence>
<reference evidence="3 4" key="3">
    <citation type="journal article" date="2010" name="BMC Genomics">
        <title>Transcriptome sequencing and comparative analysis of cucumber flowers with different sex types.</title>
        <authorList>
            <person name="Guo S."/>
            <person name="Zheng Y."/>
            <person name="Joung J.G."/>
            <person name="Liu S."/>
            <person name="Zhang Z."/>
            <person name="Crasta O.R."/>
            <person name="Sobral B.W."/>
            <person name="Xu Y."/>
            <person name="Huang S."/>
            <person name="Fei Z."/>
        </authorList>
    </citation>
    <scope>NUCLEOTIDE SEQUENCE [LARGE SCALE GENOMIC DNA]</scope>
    <source>
        <strain evidence="4">cv. 9930</strain>
    </source>
</reference>
<reference evidence="3 4" key="2">
    <citation type="journal article" date="2009" name="PLoS ONE">
        <title>An integrated genetic and cytogenetic map of the cucumber genome.</title>
        <authorList>
            <person name="Ren Y."/>
            <person name="Zhang Z."/>
            <person name="Liu J."/>
            <person name="Staub J.E."/>
            <person name="Han Y."/>
            <person name="Cheng Z."/>
            <person name="Li X."/>
            <person name="Lu J."/>
            <person name="Miao H."/>
            <person name="Kang H."/>
            <person name="Xie B."/>
            <person name="Gu X."/>
            <person name="Wang X."/>
            <person name="Du Y."/>
            <person name="Jin W."/>
            <person name="Huang S."/>
        </authorList>
    </citation>
    <scope>NUCLEOTIDE SEQUENCE [LARGE SCALE GENOMIC DNA]</scope>
    <source>
        <strain evidence="4">cv. 9930</strain>
    </source>
</reference>
<dbReference type="SUPFAM" id="SSF54236">
    <property type="entry name" value="Ubiquitin-like"/>
    <property type="match status" value="1"/>
</dbReference>
<reference evidence="3 4" key="4">
    <citation type="journal article" date="2011" name="BMC Genomics">
        <title>RNA-Seq improves annotation of protein-coding genes in the cucumber genome.</title>
        <authorList>
            <person name="Li Z."/>
            <person name="Zhang Z."/>
            <person name="Yan P."/>
            <person name="Huang S."/>
            <person name="Fei Z."/>
            <person name="Lin K."/>
        </authorList>
    </citation>
    <scope>NUCLEOTIDE SEQUENCE [LARGE SCALE GENOMIC DNA]</scope>
    <source>
        <strain evidence="4">cv. 9930</strain>
    </source>
</reference>
<dbReference type="PANTHER" id="PTHR10666">
    <property type="entry name" value="UBIQUITIN"/>
    <property type="match status" value="1"/>
</dbReference>
<name>A0A0A0L550_CUCSA</name>
<gene>
    <name evidence="3" type="ORF">Csa_3G079330</name>
</gene>
<dbReference type="Proteomes" id="UP000029981">
    <property type="component" value="Chromosome 3"/>
</dbReference>
<dbReference type="GO" id="GO:0016567">
    <property type="term" value="P:protein ubiquitination"/>
    <property type="evidence" value="ECO:0000318"/>
    <property type="project" value="GO_Central"/>
</dbReference>
<dbReference type="InterPro" id="IPR029071">
    <property type="entry name" value="Ubiquitin-like_domsf"/>
</dbReference>